<sequence length="304" mass="34166">MPKKIRIGTRGSDLALWQAHHVQDLLKHLGSETEITVIKTQGDKIDNVPLSELEGKGFFTKELEDAQLDGRVDMAVHSLKDLSTEMPEGLTLAAMIGREDPRELLLIRKDGVDPQRMTDREILPLRDKAVIGTSAARRQAQLRILRPDLQIKDLRGNVPTRVNRLREGQYDAILIARAGVRRLELELDDLVSCPLDVEAFIPAPGQGMLGIQCRDEEPLSDLLGHLNCEEAARAVRAERQLLKALEAGCQLPFGVNVRREGDHYRMVVFWQDPKSPENRLRFQIDGLDPMALASEAEKIITERT</sequence>
<dbReference type="NCBIfam" id="TIGR00212">
    <property type="entry name" value="hemC"/>
    <property type="match status" value="1"/>
</dbReference>
<comment type="catalytic activity">
    <reaction evidence="6 7">
        <text>4 porphobilinogen + H2O = hydroxymethylbilane + 4 NH4(+)</text>
        <dbReference type="Rhea" id="RHEA:13185"/>
        <dbReference type="ChEBI" id="CHEBI:15377"/>
        <dbReference type="ChEBI" id="CHEBI:28938"/>
        <dbReference type="ChEBI" id="CHEBI:57845"/>
        <dbReference type="ChEBI" id="CHEBI:58126"/>
        <dbReference type="EC" id="2.5.1.61"/>
    </reaction>
</comment>
<comment type="function">
    <text evidence="1 7">Tetrapolymerization of the monopyrrole PBG into the hydroxymethylbilane pre-uroporphyrinogen in several discrete steps.</text>
</comment>
<dbReference type="EC" id="2.5.1.61" evidence="7"/>
<dbReference type="AlphaFoldDB" id="A0A948S0C8"/>
<dbReference type="InterPro" id="IPR022417">
    <property type="entry name" value="Porphobilin_deaminase_N"/>
</dbReference>
<proteinExistence type="inferred from homology"/>
<feature type="domain" description="Porphobilinogen deaminase N-terminal" evidence="8">
    <location>
        <begin position="5"/>
        <end position="217"/>
    </location>
</feature>
<dbReference type="EMBL" id="JAHJDP010000065">
    <property type="protein sequence ID" value="MBU2691504.1"/>
    <property type="molecule type" value="Genomic_DNA"/>
</dbReference>
<evidence type="ECO:0000256" key="6">
    <source>
        <dbReference type="ARBA" id="ARBA00048169"/>
    </source>
</evidence>
<evidence type="ECO:0000259" key="9">
    <source>
        <dbReference type="Pfam" id="PF03900"/>
    </source>
</evidence>
<dbReference type="PANTHER" id="PTHR11557">
    <property type="entry name" value="PORPHOBILINOGEN DEAMINASE"/>
    <property type="match status" value="1"/>
</dbReference>
<dbReference type="PRINTS" id="PR00151">
    <property type="entry name" value="PORPHBDMNASE"/>
</dbReference>
<protein>
    <recommendedName>
        <fullName evidence="7">Porphobilinogen deaminase</fullName>
        <shortName evidence="7">PBG</shortName>
        <ecNumber evidence="7">2.5.1.61</ecNumber>
    </recommendedName>
    <alternativeName>
        <fullName evidence="7">Hydroxymethylbilane synthase</fullName>
        <shortName evidence="7">HMBS</shortName>
    </alternativeName>
    <alternativeName>
        <fullName evidence="7">Pre-uroporphyrinogen synthase</fullName>
    </alternativeName>
</protein>
<keyword evidence="4 7" id="KW-0808">Transferase</keyword>
<dbReference type="FunFam" id="3.40.190.10:FF:000005">
    <property type="entry name" value="Porphobilinogen deaminase"/>
    <property type="match status" value="1"/>
</dbReference>
<evidence type="ECO:0000256" key="3">
    <source>
        <dbReference type="ARBA" id="ARBA00011245"/>
    </source>
</evidence>
<evidence type="ECO:0000313" key="10">
    <source>
        <dbReference type="EMBL" id="MBU2691504.1"/>
    </source>
</evidence>
<dbReference type="SUPFAM" id="SSF54782">
    <property type="entry name" value="Porphobilinogen deaminase (hydroxymethylbilane synthase), C-terminal domain"/>
    <property type="match status" value="1"/>
</dbReference>
<organism evidence="10 11">
    <name type="scientific">Eiseniibacteriota bacterium</name>
    <dbReference type="NCBI Taxonomy" id="2212470"/>
    <lineage>
        <taxon>Bacteria</taxon>
        <taxon>Candidatus Eiseniibacteriota</taxon>
    </lineage>
</organism>
<dbReference type="GO" id="GO:0004418">
    <property type="term" value="F:hydroxymethylbilane synthase activity"/>
    <property type="evidence" value="ECO:0007669"/>
    <property type="project" value="UniProtKB-UniRule"/>
</dbReference>
<gene>
    <name evidence="7 10" type="primary">hemC</name>
    <name evidence="10" type="ORF">KJ970_11305</name>
</gene>
<dbReference type="InterPro" id="IPR000860">
    <property type="entry name" value="HemC"/>
</dbReference>
<dbReference type="InterPro" id="IPR036803">
    <property type="entry name" value="Porphobilinogen_deaminase_C_sf"/>
</dbReference>
<keyword evidence="5 7" id="KW-0627">Porphyrin biosynthesis</keyword>
<reference evidence="10" key="1">
    <citation type="submission" date="2021-05" db="EMBL/GenBank/DDBJ databases">
        <title>Energy efficiency and biological interactions define the core microbiome of deep oligotrophic groundwater.</title>
        <authorList>
            <person name="Mehrshad M."/>
            <person name="Lopez-Fernandez M."/>
            <person name="Bell E."/>
            <person name="Bernier-Latmani R."/>
            <person name="Bertilsson S."/>
            <person name="Dopson M."/>
        </authorList>
    </citation>
    <scope>NUCLEOTIDE SEQUENCE</scope>
    <source>
        <strain evidence="10">Modern_marine.mb.64</strain>
    </source>
</reference>
<comment type="subunit">
    <text evidence="3 7">Monomer.</text>
</comment>
<dbReference type="PANTHER" id="PTHR11557:SF0">
    <property type="entry name" value="PORPHOBILINOGEN DEAMINASE"/>
    <property type="match status" value="1"/>
</dbReference>
<dbReference type="SUPFAM" id="SSF53850">
    <property type="entry name" value="Periplasmic binding protein-like II"/>
    <property type="match status" value="1"/>
</dbReference>
<dbReference type="Gene3D" id="3.30.160.40">
    <property type="entry name" value="Porphobilinogen deaminase, C-terminal domain"/>
    <property type="match status" value="1"/>
</dbReference>
<evidence type="ECO:0000313" key="11">
    <source>
        <dbReference type="Proteomes" id="UP000777784"/>
    </source>
</evidence>
<dbReference type="Pfam" id="PF03900">
    <property type="entry name" value="Porphobil_deamC"/>
    <property type="match status" value="1"/>
</dbReference>
<accession>A0A948S0C8</accession>
<evidence type="ECO:0000256" key="7">
    <source>
        <dbReference type="HAMAP-Rule" id="MF_00260"/>
    </source>
</evidence>
<dbReference type="PIRSF" id="PIRSF001438">
    <property type="entry name" value="4pyrrol_synth_OHMeBilane_synth"/>
    <property type="match status" value="1"/>
</dbReference>
<comment type="caution">
    <text evidence="10">The sequence shown here is derived from an EMBL/GenBank/DDBJ whole genome shotgun (WGS) entry which is preliminary data.</text>
</comment>
<comment type="similarity">
    <text evidence="2 7">Belongs to the HMBS family.</text>
</comment>
<dbReference type="GO" id="GO:0005737">
    <property type="term" value="C:cytoplasm"/>
    <property type="evidence" value="ECO:0007669"/>
    <property type="project" value="UniProtKB-UniRule"/>
</dbReference>
<dbReference type="HAMAP" id="MF_00260">
    <property type="entry name" value="Porphobil_deam"/>
    <property type="match status" value="1"/>
</dbReference>
<feature type="modified residue" description="S-(dipyrrolylmethanemethyl)cysteine" evidence="7">
    <location>
        <position position="249"/>
    </location>
</feature>
<dbReference type="Pfam" id="PF01379">
    <property type="entry name" value="Porphobil_deam"/>
    <property type="match status" value="1"/>
</dbReference>
<evidence type="ECO:0000256" key="4">
    <source>
        <dbReference type="ARBA" id="ARBA00022679"/>
    </source>
</evidence>
<dbReference type="InterPro" id="IPR022418">
    <property type="entry name" value="Porphobilinogen_deaminase_C"/>
</dbReference>
<comment type="miscellaneous">
    <text evidence="7">The porphobilinogen subunits are added to the dipyrromethane group.</text>
</comment>
<dbReference type="GO" id="GO:0006782">
    <property type="term" value="P:protoporphyrinogen IX biosynthetic process"/>
    <property type="evidence" value="ECO:0007669"/>
    <property type="project" value="UniProtKB-UniRule"/>
</dbReference>
<evidence type="ECO:0000259" key="8">
    <source>
        <dbReference type="Pfam" id="PF01379"/>
    </source>
</evidence>
<evidence type="ECO:0000256" key="5">
    <source>
        <dbReference type="ARBA" id="ARBA00023244"/>
    </source>
</evidence>
<name>A0A948S0C8_UNCEI</name>
<evidence type="ECO:0000256" key="1">
    <source>
        <dbReference type="ARBA" id="ARBA00002869"/>
    </source>
</evidence>
<evidence type="ECO:0000256" key="2">
    <source>
        <dbReference type="ARBA" id="ARBA00005638"/>
    </source>
</evidence>
<dbReference type="Proteomes" id="UP000777784">
    <property type="component" value="Unassembled WGS sequence"/>
</dbReference>
<comment type="cofactor">
    <cofactor evidence="7">
        <name>dipyrromethane</name>
        <dbReference type="ChEBI" id="CHEBI:60342"/>
    </cofactor>
    <text evidence="7">Binds 1 dipyrromethane group covalently.</text>
</comment>
<feature type="domain" description="Porphobilinogen deaminase C-terminal" evidence="9">
    <location>
        <begin position="233"/>
        <end position="260"/>
    </location>
</feature>
<dbReference type="Gene3D" id="3.40.190.10">
    <property type="entry name" value="Periplasmic binding protein-like II"/>
    <property type="match status" value="2"/>
</dbReference>